<evidence type="ECO:0000313" key="5">
    <source>
        <dbReference type="Proteomes" id="UP000464718"/>
    </source>
</evidence>
<dbReference type="Proteomes" id="UP000856022">
    <property type="component" value="Unassembled WGS sequence"/>
</dbReference>
<dbReference type="OrthoDB" id="5882586at2"/>
<sequence>MVFKIEFDSRFRRLTLMVGYVDTLLRKNEPSYE</sequence>
<dbReference type="AlphaFoldDB" id="A0A2S1M6N6"/>
<reference evidence="1" key="1">
    <citation type="journal article" date="2018" name="Genome Biol.">
        <title>SKESA: strategic k-mer extension for scrupulous assemblies.</title>
        <authorList>
            <person name="Souvorov A."/>
            <person name="Agarwala R."/>
            <person name="Lipman D.J."/>
        </authorList>
    </citation>
    <scope>NUCLEOTIDE SEQUENCE</scope>
    <source>
        <strain evidence="1">1930</strain>
    </source>
</reference>
<reference evidence="1" key="4">
    <citation type="submission" date="2019-12" db="EMBL/GenBank/DDBJ databases">
        <authorList>
            <consortium name="NCBI Pathogen Detection Project"/>
        </authorList>
    </citation>
    <scope>NUCLEOTIDE SEQUENCE</scope>
    <source>
        <strain evidence="1">1930</strain>
    </source>
</reference>
<protein>
    <submittedName>
        <fullName evidence="1">Uncharacterized protein</fullName>
    </submittedName>
</protein>
<dbReference type="Proteomes" id="UP000321504">
    <property type="component" value="Unassembled WGS sequence"/>
</dbReference>
<reference evidence="2 5" key="2">
    <citation type="submission" date="2018-12" db="EMBL/GenBank/DDBJ databases">
        <title>Genomic insights into the evolutionary origins and pathogenicity of five Vibrio parahaemolyticus strains isolated from the shrimp with acute hepatopancreatic necrosis disease (AHPND).</title>
        <authorList>
            <person name="Yang Q."/>
            <person name="Dong X."/>
            <person name="Xie G."/>
            <person name="Fu S."/>
            <person name="Zou P."/>
            <person name="Sun J."/>
            <person name="Wang Y."/>
            <person name="Huang J."/>
        </authorList>
    </citation>
    <scope>NUCLEOTIDE SEQUENCE [LARGE SCALE GENOMIC DNA]</scope>
    <source>
        <strain evidence="2 5">20160303005-1</strain>
    </source>
</reference>
<evidence type="ECO:0000313" key="2">
    <source>
        <dbReference type="EMBL" id="QHH10507.1"/>
    </source>
</evidence>
<dbReference type="EMBL" id="CP034298">
    <property type="protein sequence ID" value="QHH10507.1"/>
    <property type="molecule type" value="Genomic_DNA"/>
</dbReference>
<evidence type="ECO:0000313" key="3">
    <source>
        <dbReference type="EMBL" id="TXN13904.1"/>
    </source>
</evidence>
<dbReference type="EMBL" id="DACQKT010000017">
    <property type="protein sequence ID" value="HAS6679709.1"/>
    <property type="molecule type" value="Genomic_DNA"/>
</dbReference>
<gene>
    <name evidence="2" type="ORF">EHC69_14610</name>
    <name evidence="3" type="ORF">FVP01_22065</name>
    <name evidence="1" type="ORF">I7278_23265</name>
</gene>
<evidence type="ECO:0000313" key="4">
    <source>
        <dbReference type="Proteomes" id="UP000321504"/>
    </source>
</evidence>
<organism evidence="1">
    <name type="scientific">Vibrio parahaemolyticus</name>
    <dbReference type="NCBI Taxonomy" id="670"/>
    <lineage>
        <taxon>Bacteria</taxon>
        <taxon>Pseudomonadati</taxon>
        <taxon>Pseudomonadota</taxon>
        <taxon>Gammaproteobacteria</taxon>
        <taxon>Vibrionales</taxon>
        <taxon>Vibrionaceae</taxon>
        <taxon>Vibrio</taxon>
    </lineage>
</organism>
<proteinExistence type="predicted"/>
<accession>A0A2S1M6N6</accession>
<dbReference type="Proteomes" id="UP000464718">
    <property type="component" value="Chromosome i"/>
</dbReference>
<evidence type="ECO:0000313" key="1">
    <source>
        <dbReference type="EMBL" id="HAS6679709.1"/>
    </source>
</evidence>
<name>A0A2S1M6N6_VIBPH</name>
<dbReference type="EMBL" id="VRMQ01000009">
    <property type="protein sequence ID" value="TXN13904.1"/>
    <property type="molecule type" value="Genomic_DNA"/>
</dbReference>
<reference evidence="3 4" key="3">
    <citation type="submission" date="2019-08" db="EMBL/GenBank/DDBJ databases">
        <title>Emerging of two pre-pandemic pathogenic O4:KUT lineages of Vibrio parahaemolyticus in coastal eastern China.</title>
        <authorList>
            <person name="Yu H."/>
        </authorList>
    </citation>
    <scope>NUCLEOTIDE SEQUENCE [LARGE SCALE GENOMIC DNA]</scope>
    <source>
        <strain evidence="3 4">HZ17-383</strain>
    </source>
</reference>